<evidence type="ECO:0000256" key="1">
    <source>
        <dbReference type="ARBA" id="ARBA00023015"/>
    </source>
</evidence>
<evidence type="ECO:0000313" key="5">
    <source>
        <dbReference type="EMBL" id="KAJ0973332.1"/>
    </source>
</evidence>
<gene>
    <name evidence="5" type="ORF">J5N97_021291</name>
</gene>
<dbReference type="EMBL" id="JAGGNH010000005">
    <property type="protein sequence ID" value="KAJ0973332.1"/>
    <property type="molecule type" value="Genomic_DNA"/>
</dbReference>
<reference evidence="5" key="1">
    <citation type="submission" date="2021-03" db="EMBL/GenBank/DDBJ databases">
        <authorList>
            <person name="Li Z."/>
            <person name="Yang C."/>
        </authorList>
    </citation>
    <scope>NUCLEOTIDE SEQUENCE</scope>
    <source>
        <strain evidence="5">Dzin_1.0</strain>
        <tissue evidence="5">Leaf</tissue>
    </source>
</reference>
<name>A0A9D5CIS6_9LILI</name>
<reference evidence="5" key="2">
    <citation type="journal article" date="2022" name="Hortic Res">
        <title>The genome of Dioscorea zingiberensis sheds light on the biosynthesis, origin and evolution of the medicinally important diosgenin saponins.</title>
        <authorList>
            <person name="Li Y."/>
            <person name="Tan C."/>
            <person name="Li Z."/>
            <person name="Guo J."/>
            <person name="Li S."/>
            <person name="Chen X."/>
            <person name="Wang C."/>
            <person name="Dai X."/>
            <person name="Yang H."/>
            <person name="Song W."/>
            <person name="Hou L."/>
            <person name="Xu J."/>
            <person name="Tong Z."/>
            <person name="Xu A."/>
            <person name="Yuan X."/>
            <person name="Wang W."/>
            <person name="Yang Q."/>
            <person name="Chen L."/>
            <person name="Sun Z."/>
            <person name="Wang K."/>
            <person name="Pan B."/>
            <person name="Chen J."/>
            <person name="Bao Y."/>
            <person name="Liu F."/>
            <person name="Qi X."/>
            <person name="Gang D.R."/>
            <person name="Wen J."/>
            <person name="Li J."/>
        </authorList>
    </citation>
    <scope>NUCLEOTIDE SEQUENCE</scope>
    <source>
        <strain evidence="5">Dzin_1.0</strain>
    </source>
</reference>
<protein>
    <submittedName>
        <fullName evidence="5">Uncharacterized protein</fullName>
    </submittedName>
</protein>
<feature type="short sequence motif" description="VHIID" evidence="3">
    <location>
        <begin position="177"/>
        <end position="181"/>
    </location>
</feature>
<dbReference type="AlphaFoldDB" id="A0A9D5CIS6"/>
<keyword evidence="1" id="KW-0805">Transcription regulation</keyword>
<organism evidence="5 6">
    <name type="scientific">Dioscorea zingiberensis</name>
    <dbReference type="NCBI Taxonomy" id="325984"/>
    <lineage>
        <taxon>Eukaryota</taxon>
        <taxon>Viridiplantae</taxon>
        <taxon>Streptophyta</taxon>
        <taxon>Embryophyta</taxon>
        <taxon>Tracheophyta</taxon>
        <taxon>Spermatophyta</taxon>
        <taxon>Magnoliopsida</taxon>
        <taxon>Liliopsida</taxon>
        <taxon>Dioscoreales</taxon>
        <taxon>Dioscoreaceae</taxon>
        <taxon>Dioscorea</taxon>
    </lineage>
</organism>
<evidence type="ECO:0000256" key="3">
    <source>
        <dbReference type="PROSITE-ProRule" id="PRU01191"/>
    </source>
</evidence>
<keyword evidence="2" id="KW-0804">Transcription</keyword>
<feature type="region of interest" description="Disordered" evidence="4">
    <location>
        <begin position="40"/>
        <end position="62"/>
    </location>
</feature>
<comment type="similarity">
    <text evidence="3">Belongs to the GRAS family.</text>
</comment>
<comment type="caution">
    <text evidence="3">Lacks conserved residue(s) required for the propagation of feature annotation.</text>
</comment>
<dbReference type="InterPro" id="IPR005202">
    <property type="entry name" value="TF_GRAS"/>
</dbReference>
<evidence type="ECO:0000313" key="6">
    <source>
        <dbReference type="Proteomes" id="UP001085076"/>
    </source>
</evidence>
<feature type="region of interest" description="Leucine repeat I (LRI)" evidence="3">
    <location>
        <begin position="68"/>
        <end position="128"/>
    </location>
</feature>
<dbReference type="Pfam" id="PF03514">
    <property type="entry name" value="GRAS"/>
    <property type="match status" value="1"/>
</dbReference>
<accession>A0A9D5CIS6</accession>
<dbReference type="OrthoDB" id="754281at2759"/>
<evidence type="ECO:0000256" key="2">
    <source>
        <dbReference type="ARBA" id="ARBA00023163"/>
    </source>
</evidence>
<comment type="caution">
    <text evidence="5">The sequence shown here is derived from an EMBL/GenBank/DDBJ whole genome shotgun (WGS) entry which is preliminary data.</text>
</comment>
<dbReference type="PANTHER" id="PTHR31636">
    <property type="entry name" value="OSJNBA0084A10.13 PROTEIN-RELATED"/>
    <property type="match status" value="1"/>
</dbReference>
<dbReference type="PROSITE" id="PS50985">
    <property type="entry name" value="GRAS"/>
    <property type="match status" value="1"/>
</dbReference>
<keyword evidence="6" id="KW-1185">Reference proteome</keyword>
<proteinExistence type="inferred from homology"/>
<evidence type="ECO:0000256" key="4">
    <source>
        <dbReference type="SAM" id="MobiDB-lite"/>
    </source>
</evidence>
<feature type="region of interest" description="SAW" evidence="3">
    <location>
        <begin position="362"/>
        <end position="433"/>
    </location>
</feature>
<dbReference type="Proteomes" id="UP001085076">
    <property type="component" value="Miscellaneous, Linkage group lg05"/>
</dbReference>
<sequence>MEAHLNSPSPSFFTIPIEFDDILMESLMDFNVDDQESIIPLGSNIPPPSQTQETIQEEDEDDHQLTKSSLIDLLILGAEAVEAENFARATTITETLHQLLLLDQENNLNNIALHRLAYYFTLGLHLRTSRSEWCRHDQQDQVMTASQMVQELTPYVKFAHFTANQAILEAMDGQKELHIIDMDVMEGIQWPPLMADLSRTKNGVSLRIIALVWDGNNLKSMQRTGRRLLEFAESIGFALRFDTVLVDNDQEDIHHFDSIEVIDSGVLVLNCMVYNTRLKRLKSVKKFLDGSVVKRLCPKMVVMVEEEVFRFVMRMPCKSFVDFFMEALQHFTCVYDSFVCGFGERYKKGLRMVEREMLGPRIVDYVGEFERGFMWTNKVMEEGFKCIPLSVCNVSQAKFLVGVFSGGYGVEHVKGGLALSWKSRPLINVTVWVPSSKLIT</sequence>